<accession>A0AC58L8L1</accession>
<dbReference type="RefSeq" id="XP_073913492.1">
    <property type="nucleotide sequence ID" value="XM_074057391.1"/>
</dbReference>
<gene>
    <name evidence="2" type="primary">LOC141417927</name>
</gene>
<keyword evidence="1" id="KW-1185">Reference proteome</keyword>
<sequence>MLISKEVADQACAWVLSTLASQVRPEARTTFAHAHARVTPTSFLPTVSATDPETTKRWLDLFGYGVVTFAFKGKNSPEGGKGPRPVVSAMKKIFGFGAKERTPLGFCDGRRASQGPGHGGADSRYWHRFYAKRKTDAKIHRAASAGRVEEVKALLSSGKWSVDARDKKNRTALHFACAHGHLEVVTLLVESKCEIDICDSNNSTALIKAVQCQQEECASFLLKHGADPNIKDTNGNTALHYAVYNGNTPMATKLLSYNANVEEQTQDHLTPLLLALRENKLHLADYFIWKGANIHTFDDYKRNTLMYAVRCDSRDIVQLLLRKGVDVSFRDDFGWTAFRYAVEGHCKVLSDESGTVAPSPIIKDDVHNFNTKKISESLPKKNVDQEPVASDQAGEPTEKGQAEGTELLKQVPEVLVAIGLQDESEVARVPPGYPGWHLTMKITRKRADQEISLLCLQVCFSHINNHLTNHRKLLLPSSA</sequence>
<proteinExistence type="predicted"/>
<dbReference type="Proteomes" id="UP001732720">
    <property type="component" value="Chromosome 16"/>
</dbReference>
<reference evidence="2" key="1">
    <citation type="submission" date="2025-08" db="UniProtKB">
        <authorList>
            <consortium name="RefSeq"/>
        </authorList>
    </citation>
    <scope>IDENTIFICATION</scope>
</reference>
<evidence type="ECO:0000313" key="2">
    <source>
        <dbReference type="RefSeq" id="XP_073913492.1"/>
    </source>
</evidence>
<protein>
    <submittedName>
        <fullName evidence="2">Uncharacterized protein</fullName>
    </submittedName>
</protein>
<evidence type="ECO:0000313" key="1">
    <source>
        <dbReference type="Proteomes" id="UP001732720"/>
    </source>
</evidence>
<organism evidence="1 2">
    <name type="scientific">Castor canadensis</name>
    <name type="common">American beaver</name>
    <dbReference type="NCBI Taxonomy" id="51338"/>
    <lineage>
        <taxon>Eukaryota</taxon>
        <taxon>Metazoa</taxon>
        <taxon>Chordata</taxon>
        <taxon>Craniata</taxon>
        <taxon>Vertebrata</taxon>
        <taxon>Euteleostomi</taxon>
        <taxon>Mammalia</taxon>
        <taxon>Eutheria</taxon>
        <taxon>Euarchontoglires</taxon>
        <taxon>Glires</taxon>
        <taxon>Rodentia</taxon>
        <taxon>Castorimorpha</taxon>
        <taxon>Castoridae</taxon>
        <taxon>Castor</taxon>
    </lineage>
</organism>
<name>A0AC58L8L1_CASCN</name>